<accession>A0ABX6KWJ3</accession>
<gene>
    <name evidence="1" type="ORF">E2566_00345</name>
</gene>
<sequence>MFMKKLKKNEIYIKMLLLSIPYIRSMQQHKKSSDLSCYYEAELVHNLVYTILTPDFEDHDIYFLNNQARYYIENCNDGISIIYSGQKELISSLFEMVPQEMKSKLLWEGPK</sequence>
<proteinExistence type="predicted"/>
<keyword evidence="2" id="KW-1185">Reference proteome</keyword>
<dbReference type="EMBL" id="CP038498">
    <property type="protein sequence ID" value="QJA18506.1"/>
    <property type="molecule type" value="Genomic_DNA"/>
</dbReference>
<name>A0ABX6KWJ3_9GAMM</name>
<reference evidence="1 2" key="1">
    <citation type="submission" date="2019-04" db="EMBL/GenBank/DDBJ databases">
        <title>Whole Genome Sequencing of Pectobacterium punjabense SS95.</title>
        <authorList>
            <person name="Sarfraz S."/>
            <person name="Oulghazi S."/>
            <person name="Roques C."/>
            <person name="Vandecasteele C."/>
            <person name="Faure D."/>
        </authorList>
    </citation>
    <scope>NUCLEOTIDE SEQUENCE [LARGE SCALE GENOMIC DNA]</scope>
    <source>
        <strain evidence="1 2">SS95</strain>
    </source>
</reference>
<protein>
    <submittedName>
        <fullName evidence="1">Zinc ABC transporter substrate-binding protein</fullName>
    </submittedName>
</protein>
<evidence type="ECO:0000313" key="1">
    <source>
        <dbReference type="EMBL" id="QJA18506.1"/>
    </source>
</evidence>
<evidence type="ECO:0000313" key="2">
    <source>
        <dbReference type="Proteomes" id="UP000502681"/>
    </source>
</evidence>
<organism evidence="1 2">
    <name type="scientific">Pectobacterium punjabense</name>
    <dbReference type="NCBI Taxonomy" id="2108399"/>
    <lineage>
        <taxon>Bacteria</taxon>
        <taxon>Pseudomonadati</taxon>
        <taxon>Pseudomonadota</taxon>
        <taxon>Gammaproteobacteria</taxon>
        <taxon>Enterobacterales</taxon>
        <taxon>Pectobacteriaceae</taxon>
        <taxon>Pectobacterium</taxon>
    </lineage>
</organism>
<dbReference type="Proteomes" id="UP000502681">
    <property type="component" value="Chromosome"/>
</dbReference>